<sequence length="1042" mass="119760">MKSYAKNFEDLILMRSFENISSGYYIDIGAFDPFEDSVSRAFYELGWRGLHVEPNSDYASKLRHARPDEEVLQVAVGEGEGDIPFYEIPGTGMSTAIEDIALMHKARGFDYTSRTVPVVPLKTVLEHADRESIDWMKINVEGMEASVLSSWGDASQRPGILVIDSVSPDAREETHQEWEEEVLSRGYLLAYFDGLNRFYVHESKKNFSRNFRLGPICSDNYGLPEGSKGFLVREMNQTPHQETFSDENKQLLQNHHGLDVSYHNLHKMHYDLHDNVLKTPAERDAALKLLQETEDLTNRINRNAARKWIKRIQRQALPAVGRPDGTATAPLHSALVRILKNSINQERQTRRLIARLELNPAEKAFAFDANYYTNTYRLTNRGQEAAFRDFIKIGMSENRSPNFWFDPEWYAKHYVDFASAGIPAFTHYFLFGIGENRQPNFWFNPNWYAGQYPDAVSGGISATKHFFKIGRFQGRSPNFWFDPTWYGEHYLGAEHDLSDPVEHYFTHGIREWHKPNPWFNPEWYAAQNPEIIEEGWNPVEHYFSKGIYEWRRPNFWFDPIWYSIQFRELREGGILPLEYFILFGSDLAHSPSQWFDTRDYLLKYGVNLEPTTLGAIQHYLDIGEKKCFRPTSWFDPAYYSQSMGAVKLEPDTSFLQHYLESDRNSTHFANAQAEALIKSDAPPSGVMVVGYHEASLGLGTSCRKLTDAIRDAGVNTAALPFRLGVEDRLSSRLLPDPAHGLLRDHIYVLPAPHFCDALTLTQKRAYPARWNILRTYWELANIPEDWRQALLAADQIWVASNFIQSAILRLDKTLVVKKIPSVVQIPEAEMIVRPERNRPFNFFFSFDYNSSPHRKNPKAIIQNFQKAFAPEERDVGLIIKSNGYSDRHGPYREEMMRLSSKDARIKHLEGYVSEKTLQNMHEEADCFISLHRSEGFGLGLAEFLASAKPVIATDYGGSTDFITAETAHPISYQLVPVKKEEYVHFEGQFWAEPDEEHAISAMREVFQNQEGSYRRALNGRALIEHTCSPQVVSALCLQALGQ</sequence>
<dbReference type="RefSeq" id="WP_190294316.1">
    <property type="nucleotide sequence ID" value="NZ_JABFCZ010000047.1"/>
</dbReference>
<organism evidence="3 4">
    <name type="scientific">Roseibium aggregatum</name>
    <dbReference type="NCBI Taxonomy" id="187304"/>
    <lineage>
        <taxon>Bacteria</taxon>
        <taxon>Pseudomonadati</taxon>
        <taxon>Pseudomonadota</taxon>
        <taxon>Alphaproteobacteria</taxon>
        <taxon>Hyphomicrobiales</taxon>
        <taxon>Stappiaceae</taxon>
        <taxon>Roseibium</taxon>
    </lineage>
</organism>
<dbReference type="Gene3D" id="3.40.50.150">
    <property type="entry name" value="Vaccinia Virus protein VP39"/>
    <property type="match status" value="1"/>
</dbReference>
<accession>A0A926SAP3</accession>
<protein>
    <submittedName>
        <fullName evidence="3">FkbM family methyltransferase</fullName>
    </submittedName>
</protein>
<dbReference type="InterPro" id="IPR001296">
    <property type="entry name" value="Glyco_trans_1"/>
</dbReference>
<evidence type="ECO:0000313" key="4">
    <source>
        <dbReference type="Proteomes" id="UP000598467"/>
    </source>
</evidence>
<feature type="domain" description="Glycosyl transferase family 1" evidence="1">
    <location>
        <begin position="853"/>
        <end position="964"/>
    </location>
</feature>
<reference evidence="3" key="1">
    <citation type="submission" date="2020-05" db="EMBL/GenBank/DDBJ databases">
        <title>Identification of trans-AT polyketide cluster in two marine bacteria, producers of a novel glutaramide-containing polyketide sesbanimide D and analogs.</title>
        <authorList>
            <person name="Kacar D."/>
            <person name="Rodriguez P."/>
            <person name="Canedo L."/>
            <person name="Gonzalez E."/>
            <person name="Galan B."/>
            <person name="De La Calle F."/>
            <person name="Garcia J.L."/>
        </authorList>
    </citation>
    <scope>NUCLEOTIDE SEQUENCE</scope>
    <source>
        <strain evidence="3">PHM038</strain>
    </source>
</reference>
<keyword evidence="3" id="KW-0808">Transferase</keyword>
<proteinExistence type="predicted"/>
<dbReference type="Gene3D" id="3.40.50.2000">
    <property type="entry name" value="Glycogen Phosphorylase B"/>
    <property type="match status" value="1"/>
</dbReference>
<name>A0A926SAP3_9HYPH</name>
<dbReference type="NCBIfam" id="TIGR01444">
    <property type="entry name" value="fkbM_fam"/>
    <property type="match status" value="1"/>
</dbReference>
<dbReference type="GO" id="GO:0032259">
    <property type="term" value="P:methylation"/>
    <property type="evidence" value="ECO:0007669"/>
    <property type="project" value="UniProtKB-KW"/>
</dbReference>
<dbReference type="SUPFAM" id="SSF53335">
    <property type="entry name" value="S-adenosyl-L-methionine-dependent methyltransferases"/>
    <property type="match status" value="1"/>
</dbReference>
<evidence type="ECO:0000259" key="1">
    <source>
        <dbReference type="Pfam" id="PF00534"/>
    </source>
</evidence>
<keyword evidence="3" id="KW-0489">Methyltransferase</keyword>
<comment type="caution">
    <text evidence="3">The sequence shown here is derived from an EMBL/GenBank/DDBJ whole genome shotgun (WGS) entry which is preliminary data.</text>
</comment>
<dbReference type="GO" id="GO:0008168">
    <property type="term" value="F:methyltransferase activity"/>
    <property type="evidence" value="ECO:0007669"/>
    <property type="project" value="UniProtKB-KW"/>
</dbReference>
<dbReference type="GO" id="GO:0016757">
    <property type="term" value="F:glycosyltransferase activity"/>
    <property type="evidence" value="ECO:0007669"/>
    <property type="project" value="InterPro"/>
</dbReference>
<dbReference type="PANTHER" id="PTHR46656:SF3">
    <property type="entry name" value="PUTATIVE-RELATED"/>
    <property type="match status" value="1"/>
</dbReference>
<dbReference type="CDD" id="cd01635">
    <property type="entry name" value="Glycosyltransferase_GTB-type"/>
    <property type="match status" value="1"/>
</dbReference>
<dbReference type="InterPro" id="IPR006342">
    <property type="entry name" value="FkbM_mtfrase"/>
</dbReference>
<dbReference type="Proteomes" id="UP000598467">
    <property type="component" value="Unassembled WGS sequence"/>
</dbReference>
<dbReference type="Pfam" id="PF05050">
    <property type="entry name" value="Methyltransf_21"/>
    <property type="match status" value="1"/>
</dbReference>
<dbReference type="PANTHER" id="PTHR46656">
    <property type="entry name" value="PUTATIVE-RELATED"/>
    <property type="match status" value="1"/>
</dbReference>
<evidence type="ECO:0000313" key="3">
    <source>
        <dbReference type="EMBL" id="MBD1549624.1"/>
    </source>
</evidence>
<dbReference type="InterPro" id="IPR029063">
    <property type="entry name" value="SAM-dependent_MTases_sf"/>
</dbReference>
<evidence type="ECO:0000259" key="2">
    <source>
        <dbReference type="Pfam" id="PF05050"/>
    </source>
</evidence>
<dbReference type="SUPFAM" id="SSF53756">
    <property type="entry name" value="UDP-Glycosyltransferase/glycogen phosphorylase"/>
    <property type="match status" value="1"/>
</dbReference>
<dbReference type="Pfam" id="PF00534">
    <property type="entry name" value="Glycos_transf_1"/>
    <property type="match status" value="1"/>
</dbReference>
<gene>
    <name evidence="3" type="ORF">HK439_25495</name>
</gene>
<feature type="domain" description="Methyltransferase FkbM" evidence="2">
    <location>
        <begin position="27"/>
        <end position="188"/>
    </location>
</feature>
<dbReference type="AlphaFoldDB" id="A0A926SAP3"/>
<dbReference type="EMBL" id="JABFCZ010000047">
    <property type="protein sequence ID" value="MBD1549624.1"/>
    <property type="molecule type" value="Genomic_DNA"/>
</dbReference>